<dbReference type="SUPFAM" id="SSF159941">
    <property type="entry name" value="MM3350-like"/>
    <property type="match status" value="1"/>
</dbReference>
<reference evidence="4" key="1">
    <citation type="submission" date="2018-02" db="EMBL/GenBank/DDBJ databases">
        <authorList>
            <person name="Clavel T."/>
            <person name="Strowig T."/>
        </authorList>
    </citation>
    <scope>NUCLEOTIDE SEQUENCE [LARGE SCALE GENOMIC DNA]</scope>
    <source>
        <strain evidence="4">DSM 100764</strain>
    </source>
</reference>
<evidence type="ECO:0000313" key="3">
    <source>
        <dbReference type="EMBL" id="PWB09688.1"/>
    </source>
</evidence>
<evidence type="ECO:0000256" key="1">
    <source>
        <dbReference type="SAM" id="MobiDB-lite"/>
    </source>
</evidence>
<dbReference type="GeneID" id="93424204"/>
<feature type="domain" description="Plasmid pRiA4b Orf3-like" evidence="2">
    <location>
        <begin position="13"/>
        <end position="174"/>
    </location>
</feature>
<organism evidence="3 4">
    <name type="scientific">Paramuribaculum intestinale</name>
    <dbReference type="NCBI Taxonomy" id="2094151"/>
    <lineage>
        <taxon>Bacteria</taxon>
        <taxon>Pseudomonadati</taxon>
        <taxon>Bacteroidota</taxon>
        <taxon>Bacteroidia</taxon>
        <taxon>Bacteroidales</taxon>
        <taxon>Muribaculaceae</taxon>
        <taxon>Paramuribaculum</taxon>
    </lineage>
</organism>
<proteinExistence type="predicted"/>
<dbReference type="RefSeq" id="WP_107034740.1">
    <property type="nucleotide sequence ID" value="NZ_CAOLHR010000040.1"/>
</dbReference>
<keyword evidence="4" id="KW-1185">Reference proteome</keyword>
<dbReference type="AlphaFoldDB" id="A0A2V1IZU8"/>
<dbReference type="Proteomes" id="UP000244925">
    <property type="component" value="Unassembled WGS sequence"/>
</dbReference>
<sequence length="185" mass="21226">MIFTFRLVSDEVDNFKREISIDSDATFLDLRNAICDSVNYDKGQMNSFFLCDDNWEKGKEITLEDMGADSADDVYLMEETPLSDFLDDEGQRLIFVFDYLTDRCFFMELKKTQPGRSLKDPVCSLAFGNPPAQFVNLDEFEARIDEKAEKTAAADPDLDESFYGSDEYNDDEFDASGFDEVNPYE</sequence>
<dbReference type="InterPro" id="IPR024047">
    <property type="entry name" value="MM3350-like_sf"/>
</dbReference>
<dbReference type="InterPro" id="IPR012912">
    <property type="entry name" value="Plasmid_pRiA4b_Orf3-like"/>
</dbReference>
<feature type="region of interest" description="Disordered" evidence="1">
    <location>
        <begin position="148"/>
        <end position="185"/>
    </location>
</feature>
<gene>
    <name evidence="3" type="ORF">C5O25_00325</name>
</gene>
<evidence type="ECO:0000259" key="2">
    <source>
        <dbReference type="Pfam" id="PF07929"/>
    </source>
</evidence>
<dbReference type="EMBL" id="PUBV01000001">
    <property type="protein sequence ID" value="PWB09688.1"/>
    <property type="molecule type" value="Genomic_DNA"/>
</dbReference>
<dbReference type="Gene3D" id="3.10.290.30">
    <property type="entry name" value="MM3350-like"/>
    <property type="match status" value="1"/>
</dbReference>
<protein>
    <recommendedName>
        <fullName evidence="2">Plasmid pRiA4b Orf3-like domain-containing protein</fullName>
    </recommendedName>
</protein>
<name>A0A2V1IZU8_9BACT</name>
<comment type="caution">
    <text evidence="3">The sequence shown here is derived from an EMBL/GenBank/DDBJ whole genome shotgun (WGS) entry which is preliminary data.</text>
</comment>
<evidence type="ECO:0000313" key="4">
    <source>
        <dbReference type="Proteomes" id="UP000244925"/>
    </source>
</evidence>
<accession>A0A2V1IZU8</accession>
<dbReference type="Pfam" id="PF07929">
    <property type="entry name" value="PRiA4_ORF3"/>
    <property type="match status" value="1"/>
</dbReference>